<accession>A0A1D1W9Y9</accession>
<feature type="compositionally biased region" description="Basic residues" evidence="7">
    <location>
        <begin position="19"/>
        <end position="30"/>
    </location>
</feature>
<organism evidence="10 11">
    <name type="scientific">Ramazzottius varieornatus</name>
    <name type="common">Water bear</name>
    <name type="synonym">Tardigrade</name>
    <dbReference type="NCBI Taxonomy" id="947166"/>
    <lineage>
        <taxon>Eukaryota</taxon>
        <taxon>Metazoa</taxon>
        <taxon>Ecdysozoa</taxon>
        <taxon>Tardigrada</taxon>
        <taxon>Eutardigrada</taxon>
        <taxon>Parachela</taxon>
        <taxon>Hypsibioidea</taxon>
        <taxon>Ramazzottiidae</taxon>
        <taxon>Ramazzottius</taxon>
    </lineage>
</organism>
<sequence length="1241" mass="141442">MPRARSQRASQVQVVTPKSTRKTATARKNHHVEEEEENESGSDVESPSALTASDYRKPRSSARAKRAATNNRPPPPTSARSRRGRKVSESSDDEEEPPVSEEESSSDEESEEEDAEADASFEDPDDGDFNAEEGDASQKRTFIPKDRDPVYIQNREIPPLVLPPSSEDLILLNNLLLQALGVYEILRRFFQGLQLTPFRFEDFCCAVTAEENSRLIAEIFSAVIRLLVRDTESSGFWLAPHDEKDSIYLPVACLDEVTWPEMLRMYLQSSPEYKDGLKIVEQSSFPCVSAKNKLDLLEMVSSALLRLPGVIRSALTADFVISHEEHCRNCQRPGDLICCELCPATYHLECSVPPLKEIPEGEWVCHICRLNQIPGVSDCVSEVEKQNLHMRIEPVGLDRHGRRFTFLARRLFVYEEDESRVWYYSTLPQFEQVLDLMDPEDLEKELCEAIDELRDEVENHFDVTQKLTKKYSSGRAIYLDQANATIAEERKRREAEKAKKDEEDKKGKDSKEDIVVKEEMGTSSSSSTEPLSKDCSLAKQEGVEPGPKIATRTRTGALAAKSYSDSLLKNAKDVTTILVPPHIDGSNTFDLLKTAGPSYKLGVEGLFRLYKNMFKDNPFAQDKAQRQDERDRKRHLGTKYSLNAEKNTPGEFKWTGLKLGITKTLITTIKTTLMIELEKSIHPSFFHPTWKESRKMWQREVEEAGTPEKLALALIRFESSCRPCIFMPSWHENMGCVKWCKIVAPDREELRNQERRRKREDDEAVVRSAKRCYVSFVQGVQHQIWKHKGEEFRLSGKGGVYWWSSRFGDEKEPQLERVTTPVEPQNPPVIEEDVIDISSALSSNSSLFSIQSNVKEKLDRIWAKENLFVKNIAVTETDTNDTVKGESENVPKAEDKPTEKPEVKMEVDGGTLSAESTPAVNKLDEKKEPSEKPDLPLGLVGLKLNGLLEKVPKNGEKDQNEKEEEAKKEVIPRVDNGPKVGLPPLLDFTREEDLLDFYRLSQHDYFGLALNGGLVEMGGFKYDFKASPNWEYAHFPRPNMRTAWRFRTYSVRNWGGVALQIRTIYAALRWEEMNTKPPQAGRKITHDEHSTIYAELVRKRPSARNLEFPRYEYMVKRVVMPNKDNNYRSNQKSTPAREGLRERRVDTPKSKDPYLLDSWVIEDELELWEIRSFYERVEHPPPEPPKVPPSASIMVPAPSTSSVYPGVVRSNSGKPLVKVPAEGISKSFLLSYQHNCRVFSS</sequence>
<dbReference type="SUPFAM" id="SSF57903">
    <property type="entry name" value="FYVE/PHD zinc finger"/>
    <property type="match status" value="1"/>
</dbReference>
<dbReference type="GO" id="GO:0008270">
    <property type="term" value="F:zinc ion binding"/>
    <property type="evidence" value="ECO:0007669"/>
    <property type="project" value="UniProtKB-KW"/>
</dbReference>
<evidence type="ECO:0000256" key="1">
    <source>
        <dbReference type="ARBA" id="ARBA00004123"/>
    </source>
</evidence>
<evidence type="ECO:0000313" key="11">
    <source>
        <dbReference type="Proteomes" id="UP000186922"/>
    </source>
</evidence>
<feature type="region of interest" description="Disordered" evidence="7">
    <location>
        <begin position="1122"/>
        <end position="1147"/>
    </location>
</feature>
<dbReference type="InterPro" id="IPR019786">
    <property type="entry name" value="Zinc_finger_PHD-type_CS"/>
</dbReference>
<gene>
    <name evidence="10" type="primary">RvY_17756-1</name>
    <name evidence="10" type="synonym">RvY_17756.1</name>
    <name evidence="10" type="ORF">RvY_17756</name>
</gene>
<dbReference type="InterPro" id="IPR001965">
    <property type="entry name" value="Znf_PHD"/>
</dbReference>
<dbReference type="InterPro" id="IPR011011">
    <property type="entry name" value="Znf_FYVE_PHD"/>
</dbReference>
<dbReference type="Pfam" id="PF02791">
    <property type="entry name" value="DDT"/>
    <property type="match status" value="1"/>
</dbReference>
<evidence type="ECO:0008006" key="12">
    <source>
        <dbReference type="Google" id="ProtNLM"/>
    </source>
</evidence>
<evidence type="ECO:0000256" key="3">
    <source>
        <dbReference type="ARBA" id="ARBA00022771"/>
    </source>
</evidence>
<keyword evidence="4" id="KW-0862">Zinc</keyword>
<dbReference type="EMBL" id="BDGG01000016">
    <property type="protein sequence ID" value="GAV07989.1"/>
    <property type="molecule type" value="Genomic_DNA"/>
</dbReference>
<dbReference type="Pfam" id="PF15613">
    <property type="entry name" value="WSD"/>
    <property type="match status" value="1"/>
</dbReference>
<dbReference type="InterPro" id="IPR019787">
    <property type="entry name" value="Znf_PHD-finger"/>
</dbReference>
<feature type="region of interest" description="Disordered" evidence="7">
    <location>
        <begin position="880"/>
        <end position="936"/>
    </location>
</feature>
<dbReference type="SMART" id="SM00249">
    <property type="entry name" value="PHD"/>
    <property type="match status" value="1"/>
</dbReference>
<dbReference type="OrthoDB" id="784962at2759"/>
<comment type="caution">
    <text evidence="10">The sequence shown here is derived from an EMBL/GenBank/DDBJ whole genome shotgun (WGS) entry which is preliminary data.</text>
</comment>
<keyword evidence="11" id="KW-1185">Reference proteome</keyword>
<dbReference type="PROSITE" id="PS50827">
    <property type="entry name" value="DDT"/>
    <property type="match status" value="1"/>
</dbReference>
<feature type="compositionally biased region" description="Basic and acidic residues" evidence="7">
    <location>
        <begin position="922"/>
        <end position="934"/>
    </location>
</feature>
<dbReference type="AlphaFoldDB" id="A0A1D1W9Y9"/>
<feature type="region of interest" description="Disordered" evidence="7">
    <location>
        <begin position="1"/>
        <end position="143"/>
    </location>
</feature>
<feature type="compositionally biased region" description="Polar residues" evidence="7">
    <location>
        <begin position="1123"/>
        <end position="1134"/>
    </location>
</feature>
<evidence type="ECO:0000256" key="2">
    <source>
        <dbReference type="ARBA" id="ARBA00022723"/>
    </source>
</evidence>
<reference evidence="10 11" key="1">
    <citation type="journal article" date="2016" name="Nat. Commun.">
        <title>Extremotolerant tardigrade genome and improved radiotolerance of human cultured cells by tardigrade-unique protein.</title>
        <authorList>
            <person name="Hashimoto T."/>
            <person name="Horikawa D.D."/>
            <person name="Saito Y."/>
            <person name="Kuwahara H."/>
            <person name="Kozuka-Hata H."/>
            <person name="Shin-I T."/>
            <person name="Minakuchi Y."/>
            <person name="Ohishi K."/>
            <person name="Motoyama A."/>
            <person name="Aizu T."/>
            <person name="Enomoto A."/>
            <person name="Kondo K."/>
            <person name="Tanaka S."/>
            <person name="Hara Y."/>
            <person name="Koshikawa S."/>
            <person name="Sagara H."/>
            <person name="Miura T."/>
            <person name="Yokobori S."/>
            <person name="Miyagawa K."/>
            <person name="Suzuki Y."/>
            <person name="Kubo T."/>
            <person name="Oyama M."/>
            <person name="Kohara Y."/>
            <person name="Fujiyama A."/>
            <person name="Arakawa K."/>
            <person name="Katayama T."/>
            <person name="Toyoda A."/>
            <person name="Kunieda T."/>
        </authorList>
    </citation>
    <scope>NUCLEOTIDE SEQUENCE [LARGE SCALE GENOMIC DNA]</scope>
    <source>
        <strain evidence="10 11">YOKOZUNA-1</strain>
    </source>
</reference>
<feature type="compositionally biased region" description="Basic and acidic residues" evidence="7">
    <location>
        <begin position="881"/>
        <end position="907"/>
    </location>
</feature>
<feature type="compositionally biased region" description="Polar residues" evidence="7">
    <location>
        <begin position="7"/>
        <end position="18"/>
    </location>
</feature>
<dbReference type="Gene3D" id="3.30.40.10">
    <property type="entry name" value="Zinc/RING finger domain, C3HC4 (zinc finger)"/>
    <property type="match status" value="1"/>
</dbReference>
<dbReference type="STRING" id="947166.A0A1D1W9Y9"/>
<dbReference type="CDD" id="cd15559">
    <property type="entry name" value="PHD1_BPTF"/>
    <property type="match status" value="1"/>
</dbReference>
<protein>
    <recommendedName>
        <fullName evidence="12">PHD-type domain-containing protein</fullName>
    </recommendedName>
</protein>
<dbReference type="GO" id="GO:0000978">
    <property type="term" value="F:RNA polymerase II cis-regulatory region sequence-specific DNA binding"/>
    <property type="evidence" value="ECO:0007669"/>
    <property type="project" value="TreeGrafter"/>
</dbReference>
<name>A0A1D1W9Y9_RAMVA</name>
<dbReference type="SMART" id="SM00571">
    <property type="entry name" value="DDT"/>
    <property type="match status" value="1"/>
</dbReference>
<proteinExistence type="predicted"/>
<dbReference type="Pfam" id="PF00628">
    <property type="entry name" value="PHD"/>
    <property type="match status" value="1"/>
</dbReference>
<evidence type="ECO:0000256" key="5">
    <source>
        <dbReference type="ARBA" id="ARBA00023242"/>
    </source>
</evidence>
<feature type="domain" description="DDT" evidence="9">
    <location>
        <begin position="173"/>
        <end position="233"/>
    </location>
</feature>
<keyword evidence="2" id="KW-0479">Metal-binding</keyword>
<evidence type="ECO:0000259" key="9">
    <source>
        <dbReference type="PROSITE" id="PS50827"/>
    </source>
</evidence>
<dbReference type="PROSITE" id="PS01359">
    <property type="entry name" value="ZF_PHD_1"/>
    <property type="match status" value="1"/>
</dbReference>
<dbReference type="GO" id="GO:0016589">
    <property type="term" value="C:NURF complex"/>
    <property type="evidence" value="ECO:0007669"/>
    <property type="project" value="InterPro"/>
</dbReference>
<dbReference type="GO" id="GO:0006357">
    <property type="term" value="P:regulation of transcription by RNA polymerase II"/>
    <property type="evidence" value="ECO:0007669"/>
    <property type="project" value="InterPro"/>
</dbReference>
<feature type="compositionally biased region" description="Basic and acidic residues" evidence="7">
    <location>
        <begin position="1138"/>
        <end position="1147"/>
    </location>
</feature>
<dbReference type="InterPro" id="IPR028941">
    <property type="entry name" value="WHIM2_dom"/>
</dbReference>
<dbReference type="InterPro" id="IPR018501">
    <property type="entry name" value="DDT_dom"/>
</dbReference>
<evidence type="ECO:0000313" key="10">
    <source>
        <dbReference type="EMBL" id="GAV07989.1"/>
    </source>
</evidence>
<comment type="subcellular location">
    <subcellularLocation>
        <location evidence="1">Nucleus</location>
    </subcellularLocation>
</comment>
<evidence type="ECO:0000256" key="7">
    <source>
        <dbReference type="SAM" id="MobiDB-lite"/>
    </source>
</evidence>
<evidence type="ECO:0000259" key="8">
    <source>
        <dbReference type="PROSITE" id="PS50016"/>
    </source>
</evidence>
<feature type="compositionally biased region" description="Acidic residues" evidence="7">
    <location>
        <begin position="90"/>
        <end position="135"/>
    </location>
</feature>
<keyword evidence="3 6" id="KW-0863">Zinc-finger</keyword>
<dbReference type="Proteomes" id="UP000186922">
    <property type="component" value="Unassembled WGS sequence"/>
</dbReference>
<dbReference type="PANTHER" id="PTHR45975">
    <property type="entry name" value="NUCLEOSOME-REMODELING FACTOR SUBUNIT BPTF"/>
    <property type="match status" value="1"/>
</dbReference>
<evidence type="ECO:0000256" key="4">
    <source>
        <dbReference type="ARBA" id="ARBA00022833"/>
    </source>
</evidence>
<dbReference type="PROSITE" id="PS50016">
    <property type="entry name" value="ZF_PHD_2"/>
    <property type="match status" value="1"/>
</dbReference>
<feature type="compositionally biased region" description="Basic and acidic residues" evidence="7">
    <location>
        <begin position="489"/>
        <end position="520"/>
    </location>
</feature>
<dbReference type="InterPro" id="IPR013083">
    <property type="entry name" value="Znf_RING/FYVE/PHD"/>
</dbReference>
<feature type="domain" description="PHD-type" evidence="8">
    <location>
        <begin position="324"/>
        <end position="371"/>
    </location>
</feature>
<evidence type="ECO:0000256" key="6">
    <source>
        <dbReference type="PROSITE-ProRule" id="PRU00146"/>
    </source>
</evidence>
<feature type="region of interest" description="Disordered" evidence="7">
    <location>
        <begin position="489"/>
        <end position="553"/>
    </location>
</feature>
<keyword evidence="5" id="KW-0539">Nucleus</keyword>
<dbReference type="PANTHER" id="PTHR45975:SF2">
    <property type="entry name" value="NUCLEOSOME-REMODELING FACTOR SUBUNIT BPTF"/>
    <property type="match status" value="1"/>
</dbReference>
<dbReference type="InterPro" id="IPR038028">
    <property type="entry name" value="BPTF"/>
</dbReference>